<dbReference type="SMART" id="SM00020">
    <property type="entry name" value="Tryp_SPc"/>
    <property type="match status" value="1"/>
</dbReference>
<feature type="domain" description="Peptidase S1" evidence="3">
    <location>
        <begin position="40"/>
        <end position="292"/>
    </location>
</feature>
<evidence type="ECO:0000256" key="1">
    <source>
        <dbReference type="ARBA" id="ARBA00023157"/>
    </source>
</evidence>
<dbReference type="InterPro" id="IPR001314">
    <property type="entry name" value="Peptidase_S1A"/>
</dbReference>
<dbReference type="InterPro" id="IPR051333">
    <property type="entry name" value="CLIP_Serine_Protease"/>
</dbReference>
<reference evidence="4 5" key="1">
    <citation type="submission" date="2024-10" db="EMBL/GenBank/DDBJ databases">
        <authorList>
            <person name="Yibar A."/>
            <person name="Saticioglu I.B."/>
            <person name="Duman M."/>
            <person name="Ajmi N."/>
            <person name="Gurler F."/>
            <person name="Ay H."/>
            <person name="Onuk E."/>
            <person name="Guler S."/>
            <person name="Romalde J.L."/>
        </authorList>
    </citation>
    <scope>NUCLEOTIDE SEQUENCE [LARGE SCALE GENOMIC DNA]</scope>
    <source>
        <strain evidence="4 5">14-MA-B</strain>
    </source>
</reference>
<dbReference type="EMBL" id="JBIHSN010000002">
    <property type="protein sequence ID" value="MFH0265205.1"/>
    <property type="molecule type" value="Genomic_DNA"/>
</dbReference>
<evidence type="ECO:0000313" key="5">
    <source>
        <dbReference type="Proteomes" id="UP001607151"/>
    </source>
</evidence>
<keyword evidence="2" id="KW-0645">Protease</keyword>
<dbReference type="Gene3D" id="2.40.10.10">
    <property type="entry name" value="Trypsin-like serine proteases"/>
    <property type="match status" value="1"/>
</dbReference>
<keyword evidence="2" id="KW-0720">Serine protease</keyword>
<dbReference type="InterPro" id="IPR018114">
    <property type="entry name" value="TRYPSIN_HIS"/>
</dbReference>
<dbReference type="PANTHER" id="PTHR24260">
    <property type="match status" value="1"/>
</dbReference>
<dbReference type="InterPro" id="IPR043504">
    <property type="entry name" value="Peptidase_S1_PA_chymotrypsin"/>
</dbReference>
<dbReference type="Pfam" id="PF00089">
    <property type="entry name" value="Trypsin"/>
    <property type="match status" value="1"/>
</dbReference>
<dbReference type="PROSITE" id="PS50240">
    <property type="entry name" value="TRYPSIN_DOM"/>
    <property type="match status" value="1"/>
</dbReference>
<dbReference type="SUPFAM" id="SSF50494">
    <property type="entry name" value="Trypsin-like serine proteases"/>
    <property type="match status" value="1"/>
</dbReference>
<dbReference type="RefSeq" id="WP_394607536.1">
    <property type="nucleotide sequence ID" value="NZ_JBIHSN010000002.1"/>
</dbReference>
<evidence type="ECO:0000259" key="3">
    <source>
        <dbReference type="PROSITE" id="PS50240"/>
    </source>
</evidence>
<dbReference type="PROSITE" id="PS00134">
    <property type="entry name" value="TRYPSIN_HIS"/>
    <property type="match status" value="1"/>
</dbReference>
<dbReference type="InterPro" id="IPR033116">
    <property type="entry name" value="TRYPSIN_SER"/>
</dbReference>
<dbReference type="Proteomes" id="UP001607151">
    <property type="component" value="Unassembled WGS sequence"/>
</dbReference>
<sequence>MDKPTFKMAFKGGVISILITLVGIVPYRYAEGNTDITPYIINGNTASTITYPYMGILIINRLSEPSNSVESFCGGTLVNEQYVLTAAHCLYTNTPSEFKNLEVVFNVDNIQNDIFNRTNTYAATEIYYPKAFKPNDNFQNDIALIKLASPVLETVVSSRNFVNLAPDESYRVDNQKFSVIGYGKTGPDDDSSDTLQAVQVEYAQPEQCNGIFVGGAISDTQICVTGEVVNDLQSGVCGGDSGGPLLYENNGTLYQAGIVSFGPKQCGDSTVAIQSVYTEIYDYSDWLAGVFNGTTKPQYDVTKLEAPDTNSNNSSSGGSVGWGWGGLLMLLAIFRKPPVQSIKKRQQ</sequence>
<dbReference type="PROSITE" id="PS00135">
    <property type="entry name" value="TRYPSIN_SER"/>
    <property type="match status" value="1"/>
</dbReference>
<evidence type="ECO:0000313" key="4">
    <source>
        <dbReference type="EMBL" id="MFH0265205.1"/>
    </source>
</evidence>
<keyword evidence="5" id="KW-1185">Reference proteome</keyword>
<evidence type="ECO:0000256" key="2">
    <source>
        <dbReference type="RuleBase" id="RU363034"/>
    </source>
</evidence>
<dbReference type="InterPro" id="IPR001254">
    <property type="entry name" value="Trypsin_dom"/>
</dbReference>
<dbReference type="PANTHER" id="PTHR24260:SF132">
    <property type="entry name" value="PEPTIDASE S1 DOMAIN-CONTAINING PROTEIN"/>
    <property type="match status" value="1"/>
</dbReference>
<gene>
    <name evidence="4" type="ORF">ACGRQ9_06800</name>
</gene>
<dbReference type="CDD" id="cd00190">
    <property type="entry name" value="Tryp_SPc"/>
    <property type="match status" value="1"/>
</dbReference>
<protein>
    <submittedName>
        <fullName evidence="4">S1 family peptidase</fullName>
    </submittedName>
</protein>
<keyword evidence="1" id="KW-1015">Disulfide bond</keyword>
<comment type="caution">
    <text evidence="4">The sequence shown here is derived from an EMBL/GenBank/DDBJ whole genome shotgun (WGS) entry which is preliminary data.</text>
</comment>
<organism evidence="4 5">
    <name type="scientific">Vibrio rumoiensis</name>
    <dbReference type="NCBI Taxonomy" id="76258"/>
    <lineage>
        <taxon>Bacteria</taxon>
        <taxon>Pseudomonadati</taxon>
        <taxon>Pseudomonadota</taxon>
        <taxon>Gammaproteobacteria</taxon>
        <taxon>Vibrionales</taxon>
        <taxon>Vibrionaceae</taxon>
        <taxon>Vibrio</taxon>
    </lineage>
</organism>
<dbReference type="PRINTS" id="PR00722">
    <property type="entry name" value="CHYMOTRYPSIN"/>
</dbReference>
<dbReference type="InterPro" id="IPR009003">
    <property type="entry name" value="Peptidase_S1_PA"/>
</dbReference>
<accession>A0ABW7IU92</accession>
<name>A0ABW7IU92_9VIBR</name>
<proteinExistence type="predicted"/>
<keyword evidence="2" id="KW-0378">Hydrolase</keyword>